<keyword evidence="3" id="KW-1185">Reference proteome</keyword>
<evidence type="ECO:0000313" key="2">
    <source>
        <dbReference type="EMBL" id="RMZ99458.1"/>
    </source>
</evidence>
<feature type="region of interest" description="Disordered" evidence="1">
    <location>
        <begin position="80"/>
        <end position="102"/>
    </location>
</feature>
<accession>A0A3M7PKF1</accession>
<reference evidence="2 3" key="1">
    <citation type="journal article" date="2018" name="Sci. Rep.">
        <title>Genomic signatures of local adaptation to the degree of environmental predictability in rotifers.</title>
        <authorList>
            <person name="Franch-Gras L."/>
            <person name="Hahn C."/>
            <person name="Garcia-Roger E.M."/>
            <person name="Carmona M.J."/>
            <person name="Serra M."/>
            <person name="Gomez A."/>
        </authorList>
    </citation>
    <scope>NUCLEOTIDE SEQUENCE [LARGE SCALE GENOMIC DNA]</scope>
    <source>
        <strain evidence="2">HYR1</strain>
    </source>
</reference>
<evidence type="ECO:0000256" key="1">
    <source>
        <dbReference type="SAM" id="MobiDB-lite"/>
    </source>
</evidence>
<protein>
    <submittedName>
        <fullName evidence="2">Uncharacterized protein</fullName>
    </submittedName>
</protein>
<proteinExistence type="predicted"/>
<dbReference type="AlphaFoldDB" id="A0A3M7PKF1"/>
<gene>
    <name evidence="2" type="ORF">BpHYR1_048319</name>
</gene>
<sequence>MSEQIRYLVVLVNTGRTGPLSELAPLKSEPSRPLSKNNLYTFGFVFILDNDKLDTFDRIELYTLVNLALPLSQLVEPVTSNYTPKQKRKKKCGEKNATNGQKPRIYSIQSSCKNCL</sequence>
<organism evidence="2 3">
    <name type="scientific">Brachionus plicatilis</name>
    <name type="common">Marine rotifer</name>
    <name type="synonym">Brachionus muelleri</name>
    <dbReference type="NCBI Taxonomy" id="10195"/>
    <lineage>
        <taxon>Eukaryota</taxon>
        <taxon>Metazoa</taxon>
        <taxon>Spiralia</taxon>
        <taxon>Gnathifera</taxon>
        <taxon>Rotifera</taxon>
        <taxon>Eurotatoria</taxon>
        <taxon>Monogononta</taxon>
        <taxon>Pseudotrocha</taxon>
        <taxon>Ploima</taxon>
        <taxon>Brachionidae</taxon>
        <taxon>Brachionus</taxon>
    </lineage>
</organism>
<evidence type="ECO:0000313" key="3">
    <source>
        <dbReference type="Proteomes" id="UP000276133"/>
    </source>
</evidence>
<dbReference type="EMBL" id="REGN01010212">
    <property type="protein sequence ID" value="RMZ99458.1"/>
    <property type="molecule type" value="Genomic_DNA"/>
</dbReference>
<dbReference type="Proteomes" id="UP000276133">
    <property type="component" value="Unassembled WGS sequence"/>
</dbReference>
<comment type="caution">
    <text evidence="2">The sequence shown here is derived from an EMBL/GenBank/DDBJ whole genome shotgun (WGS) entry which is preliminary data.</text>
</comment>
<name>A0A3M7PKF1_BRAPC</name>